<gene>
    <name evidence="2" type="ORF">NCTC8139_03289</name>
</gene>
<name>A0ABD7V6B8_9ACTN</name>
<dbReference type="AlphaFoldDB" id="A0ABD7V6B8"/>
<dbReference type="Gene3D" id="3.30.1050.40">
    <property type="match status" value="1"/>
</dbReference>
<comment type="caution">
    <text evidence="2">The sequence shown here is derived from an EMBL/GenBank/DDBJ whole genome shotgun (WGS) entry which is preliminary data.</text>
</comment>
<organism evidence="2 3">
    <name type="scientific">Gordonia paraffinivorans</name>
    <dbReference type="NCBI Taxonomy" id="175628"/>
    <lineage>
        <taxon>Bacteria</taxon>
        <taxon>Bacillati</taxon>
        <taxon>Actinomycetota</taxon>
        <taxon>Actinomycetes</taxon>
        <taxon>Mycobacteriales</taxon>
        <taxon>Gordoniaceae</taxon>
        <taxon>Gordonia</taxon>
    </lineage>
</organism>
<evidence type="ECO:0000313" key="3">
    <source>
        <dbReference type="Proteomes" id="UP000360750"/>
    </source>
</evidence>
<evidence type="ECO:0000259" key="1">
    <source>
        <dbReference type="Pfam" id="PF17844"/>
    </source>
</evidence>
<dbReference type="RefSeq" id="WP_040526319.1">
    <property type="nucleotide sequence ID" value="NZ_CAACYD010000007.1"/>
</dbReference>
<dbReference type="Pfam" id="PF17844">
    <property type="entry name" value="SCP_3"/>
    <property type="match status" value="1"/>
</dbReference>
<reference evidence="2 3" key="1">
    <citation type="submission" date="2019-02" db="EMBL/GenBank/DDBJ databases">
        <authorList>
            <consortium name="Pathogen Informatics"/>
        </authorList>
    </citation>
    <scope>NUCLEOTIDE SEQUENCE [LARGE SCALE GENOMIC DNA]</scope>
    <source>
        <strain evidence="2 3">3012STDY6756503</strain>
    </source>
</reference>
<dbReference type="InterPro" id="IPR041629">
    <property type="entry name" value="SCP_3"/>
</dbReference>
<protein>
    <recommendedName>
        <fullName evidence="1">Bacterial SCP orthologue domain-containing protein</fullName>
    </recommendedName>
</protein>
<dbReference type="EMBL" id="CAACYD010000007">
    <property type="protein sequence ID" value="VFA89721.1"/>
    <property type="molecule type" value="Genomic_DNA"/>
</dbReference>
<evidence type="ECO:0000313" key="2">
    <source>
        <dbReference type="EMBL" id="VFA89721.1"/>
    </source>
</evidence>
<feature type="domain" description="Bacterial SCP orthologue" evidence="1">
    <location>
        <begin position="35"/>
        <end position="128"/>
    </location>
</feature>
<sequence length="132" mass="13958">MSDVVVRKKVDPAEVRAAVLAVADWLVDPSAPTPSRAELAAAVRGTARTLEQLAPGNSVEVRIPPFVAVQCIEGPRHTRGTPPNVVETTPRAWLELVTGRLSFDDAVADGTVDASGHRAALVAELLPLVPLR</sequence>
<accession>A0ABD7V6B8</accession>
<dbReference type="Proteomes" id="UP000360750">
    <property type="component" value="Unassembled WGS sequence"/>
</dbReference>
<proteinExistence type="predicted"/>
<dbReference type="GeneID" id="60751269"/>